<feature type="region of interest" description="Disordered" evidence="1">
    <location>
        <begin position="1"/>
        <end position="40"/>
    </location>
</feature>
<feature type="compositionally biased region" description="Low complexity" evidence="1">
    <location>
        <begin position="73"/>
        <end position="85"/>
    </location>
</feature>
<feature type="compositionally biased region" description="Basic and acidic residues" evidence="1">
    <location>
        <begin position="206"/>
        <end position="215"/>
    </location>
</feature>
<accession>A0A4S8L645</accession>
<feature type="compositionally biased region" description="Polar residues" evidence="1">
    <location>
        <begin position="811"/>
        <end position="829"/>
    </location>
</feature>
<dbReference type="OrthoDB" id="5590473at2759"/>
<dbReference type="CDD" id="cd18724">
    <property type="entry name" value="PIN_LabA-like"/>
    <property type="match status" value="1"/>
</dbReference>
<feature type="region of interest" description="Disordered" evidence="1">
    <location>
        <begin position="358"/>
        <end position="425"/>
    </location>
</feature>
<feature type="compositionally biased region" description="Basic and acidic residues" evidence="1">
    <location>
        <begin position="649"/>
        <end position="664"/>
    </location>
</feature>
<dbReference type="Proteomes" id="UP000297245">
    <property type="component" value="Unassembled WGS sequence"/>
</dbReference>
<feature type="compositionally biased region" description="Basic residues" evidence="1">
    <location>
        <begin position="370"/>
        <end position="380"/>
    </location>
</feature>
<feature type="compositionally biased region" description="Low complexity" evidence="1">
    <location>
        <begin position="725"/>
        <end position="738"/>
    </location>
</feature>
<evidence type="ECO:0000313" key="2">
    <source>
        <dbReference type="EMBL" id="THU83853.1"/>
    </source>
</evidence>
<dbReference type="AlphaFoldDB" id="A0A4S8L645"/>
<evidence type="ECO:0000313" key="3">
    <source>
        <dbReference type="Proteomes" id="UP000297245"/>
    </source>
</evidence>
<name>A0A4S8L645_DENBC</name>
<feature type="compositionally biased region" description="Low complexity" evidence="1">
    <location>
        <begin position="1"/>
        <end position="24"/>
    </location>
</feature>
<feature type="region of interest" description="Disordered" evidence="1">
    <location>
        <begin position="68"/>
        <end position="108"/>
    </location>
</feature>
<keyword evidence="3" id="KW-1185">Reference proteome</keyword>
<feature type="compositionally biased region" description="Acidic residues" evidence="1">
    <location>
        <begin position="416"/>
        <end position="425"/>
    </location>
</feature>
<feature type="compositionally biased region" description="Low complexity" evidence="1">
    <location>
        <begin position="792"/>
        <end position="802"/>
    </location>
</feature>
<dbReference type="EMBL" id="ML179637">
    <property type="protein sequence ID" value="THU83853.1"/>
    <property type="molecule type" value="Genomic_DNA"/>
</dbReference>
<feature type="compositionally biased region" description="Acidic residues" evidence="1">
    <location>
        <begin position="174"/>
        <end position="187"/>
    </location>
</feature>
<evidence type="ECO:0000256" key="1">
    <source>
        <dbReference type="SAM" id="MobiDB-lite"/>
    </source>
</evidence>
<feature type="region of interest" description="Disordered" evidence="1">
    <location>
        <begin position="174"/>
        <end position="237"/>
    </location>
</feature>
<feature type="region of interest" description="Disordered" evidence="1">
    <location>
        <begin position="792"/>
        <end position="830"/>
    </location>
</feature>
<gene>
    <name evidence="2" type="ORF">K435DRAFT_807181</name>
</gene>
<feature type="compositionally biased region" description="Polar residues" evidence="1">
    <location>
        <begin position="756"/>
        <end position="769"/>
    </location>
</feature>
<proteinExistence type="predicted"/>
<protein>
    <recommendedName>
        <fullName evidence="4">PIN domain-containing protein</fullName>
    </recommendedName>
</protein>
<feature type="region of interest" description="Disordered" evidence="1">
    <location>
        <begin position="645"/>
        <end position="771"/>
    </location>
</feature>
<evidence type="ECO:0008006" key="4">
    <source>
        <dbReference type="Google" id="ProtNLM"/>
    </source>
</evidence>
<reference evidence="2 3" key="1">
    <citation type="journal article" date="2019" name="Nat. Ecol. Evol.">
        <title>Megaphylogeny resolves global patterns of mushroom evolution.</title>
        <authorList>
            <person name="Varga T."/>
            <person name="Krizsan K."/>
            <person name="Foldi C."/>
            <person name="Dima B."/>
            <person name="Sanchez-Garcia M."/>
            <person name="Sanchez-Ramirez S."/>
            <person name="Szollosi G.J."/>
            <person name="Szarkandi J.G."/>
            <person name="Papp V."/>
            <person name="Albert L."/>
            <person name="Andreopoulos W."/>
            <person name="Angelini C."/>
            <person name="Antonin V."/>
            <person name="Barry K.W."/>
            <person name="Bougher N.L."/>
            <person name="Buchanan P."/>
            <person name="Buyck B."/>
            <person name="Bense V."/>
            <person name="Catcheside P."/>
            <person name="Chovatia M."/>
            <person name="Cooper J."/>
            <person name="Damon W."/>
            <person name="Desjardin D."/>
            <person name="Finy P."/>
            <person name="Geml J."/>
            <person name="Haridas S."/>
            <person name="Hughes K."/>
            <person name="Justo A."/>
            <person name="Karasinski D."/>
            <person name="Kautmanova I."/>
            <person name="Kiss B."/>
            <person name="Kocsube S."/>
            <person name="Kotiranta H."/>
            <person name="LaButti K.M."/>
            <person name="Lechner B.E."/>
            <person name="Liimatainen K."/>
            <person name="Lipzen A."/>
            <person name="Lukacs Z."/>
            <person name="Mihaltcheva S."/>
            <person name="Morgado L.N."/>
            <person name="Niskanen T."/>
            <person name="Noordeloos M.E."/>
            <person name="Ohm R.A."/>
            <person name="Ortiz-Santana B."/>
            <person name="Ovrebo C."/>
            <person name="Racz N."/>
            <person name="Riley R."/>
            <person name="Savchenko A."/>
            <person name="Shiryaev A."/>
            <person name="Soop K."/>
            <person name="Spirin V."/>
            <person name="Szebenyi C."/>
            <person name="Tomsovsky M."/>
            <person name="Tulloss R.E."/>
            <person name="Uehling J."/>
            <person name="Grigoriev I.V."/>
            <person name="Vagvolgyi C."/>
            <person name="Papp T."/>
            <person name="Martin F.M."/>
            <person name="Miettinen O."/>
            <person name="Hibbett D.S."/>
            <person name="Nagy L.G."/>
        </authorList>
    </citation>
    <scope>NUCLEOTIDE SEQUENCE [LARGE SCALE GENOMIC DNA]</scope>
    <source>
        <strain evidence="2 3">CBS 962.96</strain>
    </source>
</reference>
<feature type="compositionally biased region" description="Polar residues" evidence="1">
    <location>
        <begin position="385"/>
        <end position="394"/>
    </location>
</feature>
<organism evidence="2 3">
    <name type="scientific">Dendrothele bispora (strain CBS 962.96)</name>
    <dbReference type="NCBI Taxonomy" id="1314807"/>
    <lineage>
        <taxon>Eukaryota</taxon>
        <taxon>Fungi</taxon>
        <taxon>Dikarya</taxon>
        <taxon>Basidiomycota</taxon>
        <taxon>Agaricomycotina</taxon>
        <taxon>Agaricomycetes</taxon>
        <taxon>Agaricomycetidae</taxon>
        <taxon>Agaricales</taxon>
        <taxon>Agaricales incertae sedis</taxon>
        <taxon>Dendrothele</taxon>
    </lineage>
</organism>
<sequence length="882" mass="95911">MLRSNSDTTTTSTYSPAPTSPFSSNISVRSEPTSDETPDLGAFTTILRAWSHLQPAPRVVNSSLANAQPDFPSSSSSHTFSSLPSATRSRNLDRNPVLESDSDVREDRSTVWAHRRIASYLNYAETNTDTETDRDRPVSVFSSVTAAEAEDEVQNEHEDAHSLVVPIQDIDELDSSYDNEIYDDDDDNDRRDEVDAVDESDSVPPSHHDQELHFDLEEEDEEADGHTPLNSVLFGNLGADQGEQPSLGYLEQALKFIAAERERFTAQRETGPTASLTAGIESERKHLGHIRQLVLQRQVLQSRPLFQTFPARMAILKIRTQMQMQTQTNRLLRMIRITVQAIARVTIQAGLAAAASSMFKSMPGTPGASRRTRGRDHRQRQQQQLPSNPSQLATSPGKRRVRRSRSTPQLRIALRDDEDEDDGDIDEDAKLETLFPEDVDYLKKIRYTILAGNGNGGYSEMGNAGYGLLLSHPQGGKSGAGPSTAVVGSSGEGGVLGAGPGGIFGGFIDTRGPRPLSPTDRPIIKKREKSRTRKKAEEDERLIHVFVDHSNILIGLINYLKRYPQKHPQYRHLIDTTVNENSPRTNPSTYPKPPKHLSHSALTLILERGRPVTRRVLVTSSPLYQPMESAAMLGFDVKVFARVPDYGDGMDREKDREKERELTDKVGSIGSGARNENGNGKKKGHKKSVSSGSFSGLVREGSGTSGSGSGSANDVSPKKTRRRAASFNNNPNSSSNASHNMTNGGPTRRKSHKRQTSGSNSTESEQGVSSAGIEGFPHAFAKSLARAAAPASSAPTSNSASPHVAAGSGGVSSTATDPAASLTITQAPTPQRIRYREQGVDELLQLKLHQVLAALDGPPPPGSTIVLVTEMGMLDNLTKTAF</sequence>